<dbReference type="SMART" id="SM00305">
    <property type="entry name" value="HintC"/>
    <property type="match status" value="1"/>
</dbReference>
<keyword evidence="1" id="KW-0235">DNA replication</keyword>
<dbReference type="InterPro" id="IPR030934">
    <property type="entry name" value="Intein_C"/>
</dbReference>
<dbReference type="Gene3D" id="2.170.16.10">
    <property type="entry name" value="Hedgehog/Intein (Hint) domain"/>
    <property type="match status" value="1"/>
</dbReference>
<gene>
    <name evidence="10" type="ORF">LCGC14_0997230</name>
</gene>
<evidence type="ECO:0000256" key="2">
    <source>
        <dbReference type="ARBA" id="ARBA00022741"/>
    </source>
</evidence>
<evidence type="ECO:0000256" key="3">
    <source>
        <dbReference type="ARBA" id="ARBA00022806"/>
    </source>
</evidence>
<dbReference type="PANTHER" id="PTHR30153">
    <property type="entry name" value="REPLICATIVE DNA HELICASE DNAB"/>
    <property type="match status" value="1"/>
</dbReference>
<feature type="domain" description="SF4 helicase" evidence="9">
    <location>
        <begin position="371"/>
        <end position="603"/>
    </location>
</feature>
<dbReference type="SUPFAM" id="SSF52540">
    <property type="entry name" value="P-loop containing nucleoside triphosphate hydrolases"/>
    <property type="match status" value="1"/>
</dbReference>
<dbReference type="EMBL" id="LAZR01003828">
    <property type="protein sequence ID" value="KKN14321.1"/>
    <property type="molecule type" value="Genomic_DNA"/>
</dbReference>
<dbReference type="InterPro" id="IPR036844">
    <property type="entry name" value="Hint_dom_sf"/>
</dbReference>
<dbReference type="Pfam" id="PF03796">
    <property type="entry name" value="DnaB_C"/>
    <property type="match status" value="1"/>
</dbReference>
<evidence type="ECO:0000256" key="4">
    <source>
        <dbReference type="ARBA" id="ARBA00022840"/>
    </source>
</evidence>
<organism evidence="10">
    <name type="scientific">marine sediment metagenome</name>
    <dbReference type="NCBI Taxonomy" id="412755"/>
    <lineage>
        <taxon>unclassified sequences</taxon>
        <taxon>metagenomes</taxon>
        <taxon>ecological metagenomes</taxon>
    </lineage>
</organism>
<keyword evidence="2" id="KW-0547">Nucleotide-binding</keyword>
<evidence type="ECO:0000313" key="10">
    <source>
        <dbReference type="EMBL" id="KKN14321.1"/>
    </source>
</evidence>
<evidence type="ECO:0000256" key="5">
    <source>
        <dbReference type="ARBA" id="ARBA00023125"/>
    </source>
</evidence>
<sequence>MDKITQQKNKLEQHHIKAERQIIHLMLKDLDAVYQIVELFNVKIFSPMHRLLVSSIFREFADSGQKRLLTEDNYRQMAKNQISHKGDLPNEMKVFSQCQYQEYADMNNFGMLKNQLTENYMARIASEGIHRLTEWGQKDGYEQAIENLIEYLRDAQGMIESRDEVYDSVTNLHDRFMARLEEERTDTSVIVRSGLPELDDVVKGFRPRGFTTFLAVTGGHKCVPGHAICYSSEGYKISVQDLESRYREGRATFILSLNEQTMKTYAQEIQGVFYNGVKDCYRIITQMGFRSEATENHPYLTKTGYKRLDQLETGEDYIAVSRDANLLKTAESNMMWDKVISKQHTGVFQTYDISMNKHHNFVVDNCITHNTNMMLNLSLCFVERGHKVLFIPLEMSYYEMLKRMIANRVGISGNVLNEAPQLSDDDFQKIDKHEFWQNYTNFHMLDPIGHLSVDQLERCIEKRFAKFQPNVIIVDYLDNIYSEGKSQPRHLEIGSIIRSLRNLGRSYDFHTITAAQLNRAAIKAIREGHEDAVDSTAAHGSHNYASDSDNLFAILPMLNEPNRLKLLTIKARQGPSGQTQELNVIPDRYAISSTKDYLQTVNATALDMDDVLNEPTEQIEQQLVQFSNVLELPDDDLLDL</sequence>
<dbReference type="CDD" id="cd00081">
    <property type="entry name" value="Hint"/>
    <property type="match status" value="1"/>
</dbReference>
<evidence type="ECO:0000256" key="8">
    <source>
        <dbReference type="ARBA" id="ARBA00045002"/>
    </source>
</evidence>
<dbReference type="GO" id="GO:0016539">
    <property type="term" value="P:intein-mediated protein splicing"/>
    <property type="evidence" value="ECO:0007669"/>
    <property type="project" value="InterPro"/>
</dbReference>
<dbReference type="GO" id="GO:0003678">
    <property type="term" value="F:DNA helicase activity"/>
    <property type="evidence" value="ECO:0007669"/>
    <property type="project" value="InterPro"/>
</dbReference>
<evidence type="ECO:0000259" key="9">
    <source>
        <dbReference type="PROSITE" id="PS51199"/>
    </source>
</evidence>
<evidence type="ECO:0000256" key="7">
    <source>
        <dbReference type="ARBA" id="ARBA00044940"/>
    </source>
</evidence>
<keyword evidence="4" id="KW-0067">ATP-binding</keyword>
<keyword evidence="3" id="KW-0347">Helicase</keyword>
<dbReference type="InterPro" id="IPR007694">
    <property type="entry name" value="DNA_helicase_DnaB-like_C"/>
</dbReference>
<dbReference type="GO" id="GO:0003677">
    <property type="term" value="F:DNA binding"/>
    <property type="evidence" value="ECO:0007669"/>
    <property type="project" value="UniProtKB-KW"/>
</dbReference>
<keyword evidence="6" id="KW-0413">Isomerase</keyword>
<protein>
    <recommendedName>
        <fullName evidence="8">DNA 5'-3' helicase DnaB</fullName>
    </recommendedName>
</protein>
<evidence type="ECO:0000256" key="1">
    <source>
        <dbReference type="ARBA" id="ARBA00022705"/>
    </source>
</evidence>
<dbReference type="InterPro" id="IPR027417">
    <property type="entry name" value="P-loop_NTPase"/>
</dbReference>
<proteinExistence type="predicted"/>
<accession>A0A0F9QMK9</accession>
<dbReference type="GO" id="GO:0005524">
    <property type="term" value="F:ATP binding"/>
    <property type="evidence" value="ECO:0007669"/>
    <property type="project" value="UniProtKB-KW"/>
</dbReference>
<comment type="function">
    <text evidence="7">The intein is an endonuclease.</text>
</comment>
<keyword evidence="3" id="KW-0378">Hydrolase</keyword>
<dbReference type="SUPFAM" id="SSF51294">
    <property type="entry name" value="Hedgehog/intein (Hint) domain"/>
    <property type="match status" value="1"/>
</dbReference>
<reference evidence="10" key="1">
    <citation type="journal article" date="2015" name="Nature">
        <title>Complex archaea that bridge the gap between prokaryotes and eukaryotes.</title>
        <authorList>
            <person name="Spang A."/>
            <person name="Saw J.H."/>
            <person name="Jorgensen S.L."/>
            <person name="Zaremba-Niedzwiedzka K."/>
            <person name="Martijn J."/>
            <person name="Lind A.E."/>
            <person name="van Eijk R."/>
            <person name="Schleper C."/>
            <person name="Guy L."/>
            <person name="Ettema T.J."/>
        </authorList>
    </citation>
    <scope>NUCLEOTIDE SEQUENCE</scope>
</reference>
<dbReference type="PROSITE" id="PS51199">
    <property type="entry name" value="SF4_HELICASE"/>
    <property type="match status" value="1"/>
</dbReference>
<dbReference type="InterPro" id="IPR003586">
    <property type="entry name" value="Hint_dom_C"/>
</dbReference>
<dbReference type="Gene3D" id="3.40.50.300">
    <property type="entry name" value="P-loop containing nucleotide triphosphate hydrolases"/>
    <property type="match status" value="1"/>
</dbReference>
<dbReference type="PANTHER" id="PTHR30153:SF2">
    <property type="entry name" value="REPLICATIVE DNA HELICASE"/>
    <property type="match status" value="1"/>
</dbReference>
<evidence type="ECO:0000256" key="6">
    <source>
        <dbReference type="ARBA" id="ARBA00023235"/>
    </source>
</evidence>
<name>A0A0F9QMK9_9ZZZZ</name>
<dbReference type="GO" id="GO:0005829">
    <property type="term" value="C:cytosol"/>
    <property type="evidence" value="ECO:0007669"/>
    <property type="project" value="TreeGrafter"/>
</dbReference>
<dbReference type="PROSITE" id="PS50818">
    <property type="entry name" value="INTEIN_C_TER"/>
    <property type="match status" value="1"/>
</dbReference>
<dbReference type="InterPro" id="IPR006141">
    <property type="entry name" value="Intein_N"/>
</dbReference>
<dbReference type="GO" id="GO:0006260">
    <property type="term" value="P:DNA replication"/>
    <property type="evidence" value="ECO:0007669"/>
    <property type="project" value="UniProtKB-KW"/>
</dbReference>
<dbReference type="AlphaFoldDB" id="A0A0F9QMK9"/>
<keyword evidence="5" id="KW-0238">DNA-binding</keyword>
<dbReference type="PROSITE" id="PS50817">
    <property type="entry name" value="INTEIN_N_TER"/>
    <property type="match status" value="1"/>
</dbReference>
<dbReference type="Pfam" id="PF14890">
    <property type="entry name" value="Intein_splicing"/>
    <property type="match status" value="1"/>
</dbReference>
<comment type="caution">
    <text evidence="10">The sequence shown here is derived from an EMBL/GenBank/DDBJ whole genome shotgun (WGS) entry which is preliminary data.</text>
</comment>